<keyword evidence="4" id="KW-1185">Reference proteome</keyword>
<protein>
    <submittedName>
        <fullName evidence="3">Homeodomain-like protein</fullName>
    </submittedName>
</protein>
<evidence type="ECO:0000313" key="3">
    <source>
        <dbReference type="EMBL" id="GJT07655.1"/>
    </source>
</evidence>
<sequence length="901" mass="102436">MAALRYRDEHNKVGYLQKPKGSDDYHQILDFLGASHIRGQLQLADDGGIDDLPIADIYSRMDNLGYVTEGKLTFYKNKFSPQWRFLVHTILHCLSTKSGSWDQFGSPIAVALICLSDRRKFNWSSYIFKGMLNFEGQPMPLLAAMLSQAGEGAGVVAPATQTSDLCSSLEHGQSSDPDIASFSQVQETNDAPFTSTNVDDEPLGGSFHAFPPRSTQASPAGHTSEGRGTTYTLTAFTKKGRKVVVSDSDKEDRGEQDVDFDALHALANVVVTVDSTKSLGGASSHSAAITPSSLQRCQKGKGVGCCVELTPTQDKTFQAIRRRKTRMSQDFEMTKDQRKRQQEGRIVRNYEFLVPTGSYTRSYWQYKVPTGSTQFLLVVRFSLPGLLESPGLMEIEDVSTFGLNVILYAPFLLFAQGEFPMKQISAAKVKDDLFLFTRGELDSANLIMDALDEFKMVLGLVPSIPKSTAFFCNVANHVKASILNIMPFLEEELHVKYLGVPLISFRLLNRDYKILVEMVQNRIGDWKNKSLSFAGRFQLCKSFISSMHVYWASVLVIPMGIISDIQQIMHGFCWCNGEYKRGRAKVVWDDICLPKSEGGLGLRSLEVFNIALMTTHLWNISSNRKSLWFRRIHTYKLQGQTIWDIQPKGDMSWGWRGVLFGLLNWLQAWLAKAPNIGNIVAPILNNNKHDCLKWHDANGNMMQFSVKCAWKVIRPRGMEVPWYNIVWFTHSIPRHAFYLWLVIRRSLKTQDKLRKWDVGPNTDLNLFCCPLCDVQRDSYEHLFFECTFSSKVWVYVRDLADLDGVSPLLQDIISVLQPMGNSRSAKCIFGKLILAATSYFIWSERNNHLFRNYKRSLKDIRYCIMVTVRLKLLTFKFKNTYNVKCLLERWKMPMTFRLDGC</sequence>
<organism evidence="3 4">
    <name type="scientific">Tanacetum coccineum</name>
    <dbReference type="NCBI Taxonomy" id="301880"/>
    <lineage>
        <taxon>Eukaryota</taxon>
        <taxon>Viridiplantae</taxon>
        <taxon>Streptophyta</taxon>
        <taxon>Embryophyta</taxon>
        <taxon>Tracheophyta</taxon>
        <taxon>Spermatophyta</taxon>
        <taxon>Magnoliopsida</taxon>
        <taxon>eudicotyledons</taxon>
        <taxon>Gunneridae</taxon>
        <taxon>Pentapetalae</taxon>
        <taxon>asterids</taxon>
        <taxon>campanulids</taxon>
        <taxon>Asterales</taxon>
        <taxon>Asteraceae</taxon>
        <taxon>Asteroideae</taxon>
        <taxon>Anthemideae</taxon>
        <taxon>Anthemidinae</taxon>
        <taxon>Tanacetum</taxon>
    </lineage>
</organism>
<dbReference type="EMBL" id="BQNB010012769">
    <property type="protein sequence ID" value="GJT07655.1"/>
    <property type="molecule type" value="Genomic_DNA"/>
</dbReference>
<name>A0ABQ5AYC7_9ASTR</name>
<evidence type="ECO:0000259" key="2">
    <source>
        <dbReference type="Pfam" id="PF13966"/>
    </source>
</evidence>
<comment type="caution">
    <text evidence="3">The sequence shown here is derived from an EMBL/GenBank/DDBJ whole genome shotgun (WGS) entry which is preliminary data.</text>
</comment>
<dbReference type="Proteomes" id="UP001151760">
    <property type="component" value="Unassembled WGS sequence"/>
</dbReference>
<feature type="region of interest" description="Disordered" evidence="1">
    <location>
        <begin position="206"/>
        <end position="228"/>
    </location>
</feature>
<evidence type="ECO:0000313" key="4">
    <source>
        <dbReference type="Proteomes" id="UP001151760"/>
    </source>
</evidence>
<evidence type="ECO:0000256" key="1">
    <source>
        <dbReference type="SAM" id="MobiDB-lite"/>
    </source>
</evidence>
<reference evidence="3" key="1">
    <citation type="journal article" date="2022" name="Int. J. Mol. Sci.">
        <title>Draft Genome of Tanacetum Coccineum: Genomic Comparison of Closely Related Tanacetum-Family Plants.</title>
        <authorList>
            <person name="Yamashiro T."/>
            <person name="Shiraishi A."/>
            <person name="Nakayama K."/>
            <person name="Satake H."/>
        </authorList>
    </citation>
    <scope>NUCLEOTIDE SEQUENCE</scope>
</reference>
<dbReference type="Pfam" id="PF13966">
    <property type="entry name" value="zf-RVT"/>
    <property type="match status" value="1"/>
</dbReference>
<gene>
    <name evidence="3" type="ORF">Tco_0842117</name>
</gene>
<proteinExistence type="predicted"/>
<dbReference type="InterPro" id="IPR026960">
    <property type="entry name" value="RVT-Znf"/>
</dbReference>
<feature type="domain" description="Reverse transcriptase zinc-binding" evidence="2">
    <location>
        <begin position="704"/>
        <end position="793"/>
    </location>
</feature>
<reference evidence="3" key="2">
    <citation type="submission" date="2022-01" db="EMBL/GenBank/DDBJ databases">
        <authorList>
            <person name="Yamashiro T."/>
            <person name="Shiraishi A."/>
            <person name="Satake H."/>
            <person name="Nakayama K."/>
        </authorList>
    </citation>
    <scope>NUCLEOTIDE SEQUENCE</scope>
</reference>
<dbReference type="PANTHER" id="PTHR33116">
    <property type="entry name" value="REVERSE TRANSCRIPTASE ZINC-BINDING DOMAIN-CONTAINING PROTEIN-RELATED-RELATED"/>
    <property type="match status" value="1"/>
</dbReference>
<dbReference type="PANTHER" id="PTHR33116:SF84">
    <property type="entry name" value="RNA-DIRECTED DNA POLYMERASE"/>
    <property type="match status" value="1"/>
</dbReference>
<accession>A0ABQ5AYC7</accession>